<gene>
    <name evidence="1" type="ORF">UFOVP447_104</name>
</gene>
<accession>A0A6J5M974</accession>
<sequence>MSDLKFSKMMSSDSFYKELDKLVKSHNLTYMDAIVFYCERNDVEIETAAAMIKGNFRIKSQIQQEGELLHFLPKTAKLPV</sequence>
<name>A0A6J5M974_9CAUD</name>
<reference evidence="1" key="1">
    <citation type="submission" date="2020-04" db="EMBL/GenBank/DDBJ databases">
        <authorList>
            <person name="Chiriac C."/>
            <person name="Salcher M."/>
            <person name="Ghai R."/>
            <person name="Kavagutti S V."/>
        </authorList>
    </citation>
    <scope>NUCLEOTIDE SEQUENCE</scope>
</reference>
<dbReference type="EMBL" id="LR796423">
    <property type="protein sequence ID" value="CAB4143258.1"/>
    <property type="molecule type" value="Genomic_DNA"/>
</dbReference>
<dbReference type="Pfam" id="PF16805">
    <property type="entry name" value="Trans_coact"/>
    <property type="match status" value="1"/>
</dbReference>
<dbReference type="InterPro" id="IPR042071">
    <property type="entry name" value="Trans_coact_sf"/>
</dbReference>
<evidence type="ECO:0000313" key="1">
    <source>
        <dbReference type="EMBL" id="CAB4143258.1"/>
    </source>
</evidence>
<dbReference type="InterPro" id="IPR031836">
    <property type="entry name" value="Trans_coact"/>
</dbReference>
<organism evidence="1">
    <name type="scientific">uncultured Caudovirales phage</name>
    <dbReference type="NCBI Taxonomy" id="2100421"/>
    <lineage>
        <taxon>Viruses</taxon>
        <taxon>Duplodnaviria</taxon>
        <taxon>Heunggongvirae</taxon>
        <taxon>Uroviricota</taxon>
        <taxon>Caudoviricetes</taxon>
        <taxon>Peduoviridae</taxon>
        <taxon>Maltschvirus</taxon>
        <taxon>Maltschvirus maltsch</taxon>
    </lineage>
</organism>
<protein>
    <submittedName>
        <fullName evidence="1">Phage late-transcription coactivator</fullName>
    </submittedName>
</protein>
<dbReference type="Gene3D" id="1.10.10.2850">
    <property type="entry name" value="Phage late-transcription coactivator-like"/>
    <property type="match status" value="1"/>
</dbReference>
<proteinExistence type="predicted"/>